<keyword evidence="8" id="KW-1185">Reference proteome</keyword>
<keyword evidence="4 5" id="KW-0472">Membrane</keyword>
<evidence type="ECO:0000256" key="3">
    <source>
        <dbReference type="ARBA" id="ARBA00022989"/>
    </source>
</evidence>
<protein>
    <submittedName>
        <fullName evidence="7">SulP family inorganic anion transporter</fullName>
    </submittedName>
</protein>
<dbReference type="PANTHER" id="PTHR11814">
    <property type="entry name" value="SULFATE TRANSPORTER"/>
    <property type="match status" value="1"/>
</dbReference>
<feature type="transmembrane region" description="Helical" evidence="5">
    <location>
        <begin position="317"/>
        <end position="340"/>
    </location>
</feature>
<comment type="caution">
    <text evidence="7">The sequence shown here is derived from an EMBL/GenBank/DDBJ whole genome shotgun (WGS) entry which is preliminary data.</text>
</comment>
<dbReference type="Pfam" id="PF01740">
    <property type="entry name" value="STAS"/>
    <property type="match status" value="1"/>
</dbReference>
<feature type="domain" description="STAS" evidence="6">
    <location>
        <begin position="430"/>
        <end position="541"/>
    </location>
</feature>
<dbReference type="PROSITE" id="PS50801">
    <property type="entry name" value="STAS"/>
    <property type="match status" value="1"/>
</dbReference>
<feature type="transmembrane region" description="Helical" evidence="5">
    <location>
        <begin position="65"/>
        <end position="86"/>
    </location>
</feature>
<evidence type="ECO:0000313" key="7">
    <source>
        <dbReference type="EMBL" id="MFC6237017.1"/>
    </source>
</evidence>
<dbReference type="RefSeq" id="WP_386764063.1">
    <property type="nucleotide sequence ID" value="NZ_JBHSTI010000008.1"/>
</dbReference>
<evidence type="ECO:0000256" key="5">
    <source>
        <dbReference type="SAM" id="Phobius"/>
    </source>
</evidence>
<evidence type="ECO:0000256" key="4">
    <source>
        <dbReference type="ARBA" id="ARBA00023136"/>
    </source>
</evidence>
<dbReference type="Proteomes" id="UP001596138">
    <property type="component" value="Unassembled WGS sequence"/>
</dbReference>
<evidence type="ECO:0000256" key="1">
    <source>
        <dbReference type="ARBA" id="ARBA00004141"/>
    </source>
</evidence>
<evidence type="ECO:0000259" key="6">
    <source>
        <dbReference type="PROSITE" id="PS50801"/>
    </source>
</evidence>
<name>A0ABW1SX85_9ACTN</name>
<feature type="transmembrane region" description="Helical" evidence="5">
    <location>
        <begin position="373"/>
        <end position="401"/>
    </location>
</feature>
<dbReference type="CDD" id="cd07042">
    <property type="entry name" value="STAS_SulP_like_sulfate_transporter"/>
    <property type="match status" value="1"/>
</dbReference>
<feature type="transmembrane region" description="Helical" evidence="5">
    <location>
        <begin position="12"/>
        <end position="28"/>
    </location>
</feature>
<evidence type="ECO:0000256" key="2">
    <source>
        <dbReference type="ARBA" id="ARBA00022692"/>
    </source>
</evidence>
<dbReference type="InterPro" id="IPR002645">
    <property type="entry name" value="STAS_dom"/>
</dbReference>
<feature type="transmembrane region" description="Helical" evidence="5">
    <location>
        <begin position="244"/>
        <end position="263"/>
    </location>
</feature>
<keyword evidence="3 5" id="KW-1133">Transmembrane helix</keyword>
<organism evidence="7 8">
    <name type="scientific">Longivirga aurantiaca</name>
    <dbReference type="NCBI Taxonomy" id="1837743"/>
    <lineage>
        <taxon>Bacteria</taxon>
        <taxon>Bacillati</taxon>
        <taxon>Actinomycetota</taxon>
        <taxon>Actinomycetes</taxon>
        <taxon>Sporichthyales</taxon>
        <taxon>Sporichthyaceae</taxon>
        <taxon>Longivirga</taxon>
    </lineage>
</organism>
<reference evidence="8" key="1">
    <citation type="journal article" date="2019" name="Int. J. Syst. Evol. Microbiol.">
        <title>The Global Catalogue of Microorganisms (GCM) 10K type strain sequencing project: providing services to taxonomists for standard genome sequencing and annotation.</title>
        <authorList>
            <consortium name="The Broad Institute Genomics Platform"/>
            <consortium name="The Broad Institute Genome Sequencing Center for Infectious Disease"/>
            <person name="Wu L."/>
            <person name="Ma J."/>
        </authorList>
    </citation>
    <scope>NUCLEOTIDE SEQUENCE [LARGE SCALE GENOMIC DNA]</scope>
    <source>
        <strain evidence="8">CGMCC 4.7317</strain>
    </source>
</reference>
<sequence length="541" mass="55006">MFTLLRGYKPAWLRGDLVAGVTVAAIAIPESLGYASIAGMPAQAGLYCALLPPLLFAIIASSRQLVVGADSATAALVAAGATAVAATGSAQYAGAVAVLGLITAAILFVMALARLGFLADLISQPVLAGFLTGVGVSLIIGKLPEVLGIPASGSTWNKLVDTVTGLGSINWWSAALGLGVVAVMVGALRLPAAVPAALFGLVVFSVLGNVIDAQSHGVDMVGALPPGLPSFAWPSISGSEVGRLAATALSIAVVVLAQSAAVARSFGTKNAYKVDTNSDLVALAAANAGSAVTGGFAINGSPPRTAAGDGAGSRSQVVNIVMAVVIGLLLVFGSGLFAYVPSTVLDGIVLGIGIHLLKVGELKAVARARKDELLAAMLALVVVAFVGVEQGVLLAVVVAIIERARRSYRPQDEVTVQAGVVGEREKARLGVLPASALDGVLVYRFDSALFFANATHFDERIRALIEETDPRPTTVVIDAAAMDDIDVTGVNVITRLAQDLEPKGTRVVITELAASAAQIVHDSGLDQVATVVPRIEDALSR</sequence>
<dbReference type="Gene3D" id="3.30.750.24">
    <property type="entry name" value="STAS domain"/>
    <property type="match status" value="1"/>
</dbReference>
<dbReference type="SUPFAM" id="SSF52091">
    <property type="entry name" value="SpoIIaa-like"/>
    <property type="match status" value="1"/>
</dbReference>
<gene>
    <name evidence="7" type="ORF">ACFQGU_03955</name>
</gene>
<feature type="transmembrane region" description="Helical" evidence="5">
    <location>
        <begin position="92"/>
        <end position="113"/>
    </location>
</feature>
<proteinExistence type="predicted"/>
<dbReference type="EMBL" id="JBHSTI010000008">
    <property type="protein sequence ID" value="MFC6237017.1"/>
    <property type="molecule type" value="Genomic_DNA"/>
</dbReference>
<feature type="transmembrane region" description="Helical" evidence="5">
    <location>
        <begin position="163"/>
        <end position="185"/>
    </location>
</feature>
<comment type="subcellular location">
    <subcellularLocation>
        <location evidence="1">Membrane</location>
        <topology evidence="1">Multi-pass membrane protein</topology>
    </subcellularLocation>
</comment>
<dbReference type="InterPro" id="IPR011547">
    <property type="entry name" value="SLC26A/SulP_dom"/>
</dbReference>
<accession>A0ABW1SX85</accession>
<dbReference type="InterPro" id="IPR036513">
    <property type="entry name" value="STAS_dom_sf"/>
</dbReference>
<feature type="transmembrane region" description="Helical" evidence="5">
    <location>
        <begin position="192"/>
        <end position="211"/>
    </location>
</feature>
<feature type="transmembrane region" description="Helical" evidence="5">
    <location>
        <begin position="125"/>
        <end position="143"/>
    </location>
</feature>
<dbReference type="Pfam" id="PF00916">
    <property type="entry name" value="Sulfate_transp"/>
    <property type="match status" value="1"/>
</dbReference>
<dbReference type="InterPro" id="IPR001902">
    <property type="entry name" value="SLC26A/SulP_fam"/>
</dbReference>
<feature type="transmembrane region" description="Helical" evidence="5">
    <location>
        <begin position="34"/>
        <end position="58"/>
    </location>
</feature>
<evidence type="ECO:0000313" key="8">
    <source>
        <dbReference type="Proteomes" id="UP001596138"/>
    </source>
</evidence>
<keyword evidence="2 5" id="KW-0812">Transmembrane</keyword>